<proteinExistence type="predicted"/>
<dbReference type="PANTHER" id="PTHR48051">
    <property type="match status" value="1"/>
</dbReference>
<dbReference type="InterPro" id="IPR050216">
    <property type="entry name" value="LRR_domain-containing"/>
</dbReference>
<keyword evidence="3" id="KW-1185">Reference proteome</keyword>
<evidence type="ECO:0000313" key="4">
    <source>
        <dbReference type="WBParaSite" id="PSU_v2.g5849.t1"/>
    </source>
</evidence>
<organism evidence="3 4">
    <name type="scientific">Panagrolaimus superbus</name>
    <dbReference type="NCBI Taxonomy" id="310955"/>
    <lineage>
        <taxon>Eukaryota</taxon>
        <taxon>Metazoa</taxon>
        <taxon>Ecdysozoa</taxon>
        <taxon>Nematoda</taxon>
        <taxon>Chromadorea</taxon>
        <taxon>Rhabditida</taxon>
        <taxon>Tylenchina</taxon>
        <taxon>Panagrolaimomorpha</taxon>
        <taxon>Panagrolaimoidea</taxon>
        <taxon>Panagrolaimidae</taxon>
        <taxon>Panagrolaimus</taxon>
    </lineage>
</organism>
<name>A0A914Z0H5_9BILA</name>
<protein>
    <submittedName>
        <fullName evidence="4">Leucine rich repeat protein</fullName>
    </submittedName>
</protein>
<dbReference type="WBParaSite" id="PSU_v2.g5849.t1">
    <property type="protein sequence ID" value="PSU_v2.g5849.t1"/>
    <property type="gene ID" value="PSU_v2.g5849"/>
</dbReference>
<reference evidence="4" key="1">
    <citation type="submission" date="2022-11" db="UniProtKB">
        <authorList>
            <consortium name="WormBaseParasite"/>
        </authorList>
    </citation>
    <scope>IDENTIFICATION</scope>
</reference>
<accession>A0A914Z0H5</accession>
<evidence type="ECO:0000256" key="2">
    <source>
        <dbReference type="ARBA" id="ARBA00022737"/>
    </source>
</evidence>
<evidence type="ECO:0000256" key="1">
    <source>
        <dbReference type="ARBA" id="ARBA00022614"/>
    </source>
</evidence>
<keyword evidence="2" id="KW-0677">Repeat</keyword>
<dbReference type="SUPFAM" id="SSF52058">
    <property type="entry name" value="L domain-like"/>
    <property type="match status" value="1"/>
</dbReference>
<evidence type="ECO:0000313" key="3">
    <source>
        <dbReference type="Proteomes" id="UP000887577"/>
    </source>
</evidence>
<dbReference type="InterPro" id="IPR032675">
    <property type="entry name" value="LRR_dom_sf"/>
</dbReference>
<sequence length="457" mass="53035">MIPQMEGIQRCITDDPESFKDEYTIRTLNSNEMKNAEIYALTEIDIGYDFIRYTNYPISSNIEQQIKVYWLSIYREDVNLIMVPMLPGNVKLEEVEGEKNVYDLFVGFCHVKFTYDKFDIVLRIRCIKNTTIKGMISKEEEERYTKFAEKIEAHSEGRENAFKRLSLSLPHETAASALRTKMSDFKTLIELLCDPQTGNVEHVPSGKRYNQRSKCILSDRKYWIHKKQEKPRKETIKNEAKQFRDCKKIDLNSVKLADLDLQTLQSDNLERLWLNDIDLTEDIDTLKIYTKNITFSKLKDIDLNSCKTQILTDEIAKMLPVSLENILLQNCNITSIPKFISHLTNLEQLHLEENDGLIENGIPWDFLPPNLTSLSLEDKSITEVPASINRLKHLTVLNIVSDNLKTVEWEEISDTIEWLRIESKAELNPIKLSGKTSITYLLISCPFLTVIQQKNLN</sequence>
<dbReference type="AlphaFoldDB" id="A0A914Z0H5"/>
<dbReference type="GO" id="GO:0005737">
    <property type="term" value="C:cytoplasm"/>
    <property type="evidence" value="ECO:0007669"/>
    <property type="project" value="TreeGrafter"/>
</dbReference>
<dbReference type="Gene3D" id="3.80.10.10">
    <property type="entry name" value="Ribonuclease Inhibitor"/>
    <property type="match status" value="1"/>
</dbReference>
<dbReference type="PANTHER" id="PTHR48051:SF1">
    <property type="entry name" value="RAS SUPPRESSOR PROTEIN 1"/>
    <property type="match status" value="1"/>
</dbReference>
<keyword evidence="1" id="KW-0433">Leucine-rich repeat</keyword>
<dbReference type="Proteomes" id="UP000887577">
    <property type="component" value="Unplaced"/>
</dbReference>